<protein>
    <submittedName>
        <fullName evidence="2">SWIM-type domain-containing protein</fullName>
    </submittedName>
</protein>
<sequence>MPAQAFVPGMKEIANYIRDKSTLPLMPGMQPTGPMTPYMGTENPNVSNAMARELVERKRVEQSSRDERHFMVHDMSDKLFGVVVKDKNLSNKNYECNCHSKNCIHLRAVFLFLGIPPSEIPFIRNTDPLRSLHGNRNKDEKQAGNKAPRKKETYKDYESEEEVPTDHDFASLDRYSKDTVESTSQKSKRKSQSQSLESGDFSQGSQIKRRRRQPETAKPDIAKMWSEIQANPDATLNEAELQIRRDVAER</sequence>
<dbReference type="WBParaSite" id="ES5_v2.g22478.t1">
    <property type="protein sequence ID" value="ES5_v2.g22478.t1"/>
    <property type="gene ID" value="ES5_v2.g22478"/>
</dbReference>
<evidence type="ECO:0000313" key="1">
    <source>
        <dbReference type="Proteomes" id="UP000887579"/>
    </source>
</evidence>
<proteinExistence type="predicted"/>
<dbReference type="Proteomes" id="UP000887579">
    <property type="component" value="Unplaced"/>
</dbReference>
<reference evidence="2" key="1">
    <citation type="submission" date="2022-11" db="UniProtKB">
        <authorList>
            <consortium name="WormBaseParasite"/>
        </authorList>
    </citation>
    <scope>IDENTIFICATION</scope>
</reference>
<organism evidence="1 2">
    <name type="scientific">Panagrolaimus sp. ES5</name>
    <dbReference type="NCBI Taxonomy" id="591445"/>
    <lineage>
        <taxon>Eukaryota</taxon>
        <taxon>Metazoa</taxon>
        <taxon>Ecdysozoa</taxon>
        <taxon>Nematoda</taxon>
        <taxon>Chromadorea</taxon>
        <taxon>Rhabditida</taxon>
        <taxon>Tylenchina</taxon>
        <taxon>Panagrolaimomorpha</taxon>
        <taxon>Panagrolaimoidea</taxon>
        <taxon>Panagrolaimidae</taxon>
        <taxon>Panagrolaimus</taxon>
    </lineage>
</organism>
<evidence type="ECO:0000313" key="2">
    <source>
        <dbReference type="WBParaSite" id="ES5_v2.g22478.t1"/>
    </source>
</evidence>
<accession>A0AC34G018</accession>
<name>A0AC34G018_9BILA</name>